<dbReference type="InterPro" id="IPR036047">
    <property type="entry name" value="F-box-like_dom_sf"/>
</dbReference>
<name>A0ABD1CNU6_CULPP</name>
<dbReference type="InterPro" id="IPR032675">
    <property type="entry name" value="LRR_dom_sf"/>
</dbReference>
<dbReference type="SMART" id="SM00256">
    <property type="entry name" value="FBOX"/>
    <property type="match status" value="1"/>
</dbReference>
<dbReference type="AlphaFoldDB" id="A0ABD1CNU6"/>
<dbReference type="EMBL" id="JBEHCU010010519">
    <property type="protein sequence ID" value="KAL1378086.1"/>
    <property type="molecule type" value="Genomic_DNA"/>
</dbReference>
<protein>
    <recommendedName>
        <fullName evidence="1">F-box domain-containing protein</fullName>
    </recommendedName>
</protein>
<dbReference type="SUPFAM" id="SSF81383">
    <property type="entry name" value="F-box domain"/>
    <property type="match status" value="1"/>
</dbReference>
<dbReference type="PROSITE" id="PS50181">
    <property type="entry name" value="FBOX"/>
    <property type="match status" value="1"/>
</dbReference>
<feature type="domain" description="F-box" evidence="1">
    <location>
        <begin position="1"/>
        <end position="49"/>
    </location>
</feature>
<comment type="caution">
    <text evidence="2">The sequence shown here is derived from an EMBL/GenBank/DDBJ whole genome shotgun (WGS) entry which is preliminary data.</text>
</comment>
<sequence>MSFECLPLEILQAILDFLTFEELLGHSLVCRRWSQAAASLVSRRSWLVVHAQRARTIGVLQESQRNYTNVLIHQLNQGEPLESVLDVCSGKIRLRRLKIDRAPVDTLYWFSQLYSSWLEHLEEVHISLDHRYLKQDTCSGKSYNIALPKLKALNWSENHLRRGNRTVTIKGPRLRKVSVNDSFGSKLNLILPDCDTLDTVECTLYRKNFSDIFKCSFTHLNTLILRIYNTVQSVEFLTHLKSLKRFSLSLEYEKELLPTLFVETVDTICKYKRLEALQLHVMNNESTLCCVSLSQLAESLARLKKLELNNVCLKSTNKILGFQQLSLLKLTNIVFKNGADFLVLDYPKLQNISVSVSLLPKLIIQANKANDTLFVNLDATSFAKAVDLYLVQFLQRTDHIRRLVLFKTDCYDTCTDGNVPRATTLGVESLSLVNLNTSLECVESVGKCSRLKHLYLSKCSLSIPKDSDRTLVLDHLDTLDVFWVQLDDRTRKLFPIVRHPDQQIIGEEVYSTLTVFNTILRSTADFDPLASIDLFPRSGV</sequence>
<organism evidence="2 3">
    <name type="scientific">Culex pipiens pipiens</name>
    <name type="common">Northern house mosquito</name>
    <dbReference type="NCBI Taxonomy" id="38569"/>
    <lineage>
        <taxon>Eukaryota</taxon>
        <taxon>Metazoa</taxon>
        <taxon>Ecdysozoa</taxon>
        <taxon>Arthropoda</taxon>
        <taxon>Hexapoda</taxon>
        <taxon>Insecta</taxon>
        <taxon>Pterygota</taxon>
        <taxon>Neoptera</taxon>
        <taxon>Endopterygota</taxon>
        <taxon>Diptera</taxon>
        <taxon>Nematocera</taxon>
        <taxon>Culicoidea</taxon>
        <taxon>Culicidae</taxon>
        <taxon>Culicinae</taxon>
        <taxon>Culicini</taxon>
        <taxon>Culex</taxon>
        <taxon>Culex</taxon>
    </lineage>
</organism>
<accession>A0ABD1CNU6</accession>
<reference evidence="2 3" key="1">
    <citation type="submission" date="2024-05" db="EMBL/GenBank/DDBJ databases">
        <title>Culex pipiens pipiens assembly and annotation.</title>
        <authorList>
            <person name="Alout H."/>
            <person name="Durand T."/>
        </authorList>
    </citation>
    <scope>NUCLEOTIDE SEQUENCE [LARGE SCALE GENOMIC DNA]</scope>
    <source>
        <strain evidence="2">HA-2024</strain>
        <tissue evidence="2">Whole body</tissue>
    </source>
</reference>
<evidence type="ECO:0000313" key="3">
    <source>
        <dbReference type="Proteomes" id="UP001562425"/>
    </source>
</evidence>
<evidence type="ECO:0000259" key="1">
    <source>
        <dbReference type="PROSITE" id="PS50181"/>
    </source>
</evidence>
<dbReference type="Pfam" id="PF12937">
    <property type="entry name" value="F-box-like"/>
    <property type="match status" value="1"/>
</dbReference>
<dbReference type="Proteomes" id="UP001562425">
    <property type="component" value="Unassembled WGS sequence"/>
</dbReference>
<dbReference type="Gene3D" id="3.80.10.10">
    <property type="entry name" value="Ribonuclease Inhibitor"/>
    <property type="match status" value="1"/>
</dbReference>
<keyword evidence="3" id="KW-1185">Reference proteome</keyword>
<dbReference type="InterPro" id="IPR001810">
    <property type="entry name" value="F-box_dom"/>
</dbReference>
<evidence type="ECO:0000313" key="2">
    <source>
        <dbReference type="EMBL" id="KAL1378086.1"/>
    </source>
</evidence>
<dbReference type="SUPFAM" id="SSF52058">
    <property type="entry name" value="L domain-like"/>
    <property type="match status" value="1"/>
</dbReference>
<proteinExistence type="predicted"/>
<dbReference type="Gene3D" id="1.20.1280.50">
    <property type="match status" value="1"/>
</dbReference>
<gene>
    <name evidence="2" type="ORF">pipiens_015824</name>
</gene>